<feature type="coiled-coil region" evidence="1">
    <location>
        <begin position="35"/>
        <end position="69"/>
    </location>
</feature>
<reference evidence="3" key="1">
    <citation type="submission" date="2014-04" db="EMBL/GenBank/DDBJ databases">
        <title>Evolutionary Origins and Diversification of the Mycorrhizal Mutualists.</title>
        <authorList>
            <consortium name="DOE Joint Genome Institute"/>
            <consortium name="Mycorrhizal Genomics Consortium"/>
            <person name="Kohler A."/>
            <person name="Kuo A."/>
            <person name="Nagy L.G."/>
            <person name="Floudas D."/>
            <person name="Copeland A."/>
            <person name="Barry K.W."/>
            <person name="Cichocki N."/>
            <person name="Veneault-Fourrey C."/>
            <person name="LaButti K."/>
            <person name="Lindquist E.A."/>
            <person name="Lipzen A."/>
            <person name="Lundell T."/>
            <person name="Morin E."/>
            <person name="Murat C."/>
            <person name="Riley R."/>
            <person name="Ohm R."/>
            <person name="Sun H."/>
            <person name="Tunlid A."/>
            <person name="Henrissat B."/>
            <person name="Grigoriev I.V."/>
            <person name="Hibbett D.S."/>
            <person name="Martin F."/>
        </authorList>
    </citation>
    <scope>NUCLEOTIDE SEQUENCE [LARGE SCALE GENOMIC DNA]</scope>
    <source>
        <strain evidence="3">FD-334 SS-4</strain>
    </source>
</reference>
<evidence type="ECO:0000313" key="2">
    <source>
        <dbReference type="EMBL" id="KJA14227.1"/>
    </source>
</evidence>
<dbReference type="AlphaFoldDB" id="A0A0D2KI36"/>
<name>A0A0D2KI36_HYPSF</name>
<dbReference type="SUPFAM" id="SSF52047">
    <property type="entry name" value="RNI-like"/>
    <property type="match status" value="1"/>
</dbReference>
<protein>
    <recommendedName>
        <fullName evidence="4">F-box domain-containing protein</fullName>
    </recommendedName>
</protein>
<keyword evidence="1" id="KW-0175">Coiled coil</keyword>
<dbReference type="STRING" id="945553.A0A0D2KI36"/>
<evidence type="ECO:0000256" key="1">
    <source>
        <dbReference type="SAM" id="Coils"/>
    </source>
</evidence>
<accession>A0A0D2KI36</accession>
<dbReference type="InterPro" id="IPR032675">
    <property type="entry name" value="LRR_dom_sf"/>
</dbReference>
<dbReference type="EMBL" id="KN817689">
    <property type="protein sequence ID" value="KJA14227.1"/>
    <property type="molecule type" value="Genomic_DNA"/>
</dbReference>
<gene>
    <name evidence="2" type="ORF">HYPSUDRAFT_208892</name>
</gene>
<evidence type="ECO:0008006" key="4">
    <source>
        <dbReference type="Google" id="ProtNLM"/>
    </source>
</evidence>
<dbReference type="OrthoDB" id="3063971at2759"/>
<evidence type="ECO:0000313" key="3">
    <source>
        <dbReference type="Proteomes" id="UP000054270"/>
    </source>
</evidence>
<organism evidence="2 3">
    <name type="scientific">Hypholoma sublateritium (strain FD-334 SS-4)</name>
    <dbReference type="NCBI Taxonomy" id="945553"/>
    <lineage>
        <taxon>Eukaryota</taxon>
        <taxon>Fungi</taxon>
        <taxon>Dikarya</taxon>
        <taxon>Basidiomycota</taxon>
        <taxon>Agaricomycotina</taxon>
        <taxon>Agaricomycetes</taxon>
        <taxon>Agaricomycetidae</taxon>
        <taxon>Agaricales</taxon>
        <taxon>Agaricineae</taxon>
        <taxon>Strophariaceae</taxon>
        <taxon>Hypholoma</taxon>
    </lineage>
</organism>
<sequence>MLIKTNRPPTDQERAIIQESIPPTNAKLRVVEAQISETMTHIQALKSQIHETEKKLRHLRNEEAAILETFANHRRIFSPFRNLPADVLREICVACVQVDMPTLSYRTTPLPYILAQISSTMRHIALTTPFLWASMNVSFSPHKRLDKWDYLVLASKAIGWFERAGSLSLTVFMQDPNPEFLLLKNVQSDPSTILFDTLFSYSNRWRRIEFESECASAIISAPIIRIAALTADDVPLLESITLRLKSGGSKFCNNTLLAGPKLTRLALDIYRDALPGYIGVTDFIQANWANLTSVTLGHCSINEVARVLRQTRRLVFCHIYADLRLENPMAEIKLPFLKTLRVDDQGPGPSSSGAHSVFDSISAPVLSTFKIHAVYLDISLAGFFKRSPDIQELALCRFRNDGEESLAVVAELLHYCPSLSTLNLRCLGSIVSRLPDANRFLLAFVEDGGAGVICPCLQEFKFVGGIKCSLQTLRQFLEVKQRGTAPMRALLPWKRVVIEMSWTDNSERYQMLELVSQKKAAGLDIIMYT</sequence>
<dbReference type="Proteomes" id="UP000054270">
    <property type="component" value="Unassembled WGS sequence"/>
</dbReference>
<keyword evidence="3" id="KW-1185">Reference proteome</keyword>
<proteinExistence type="predicted"/>
<dbReference type="Gene3D" id="3.80.10.10">
    <property type="entry name" value="Ribonuclease Inhibitor"/>
    <property type="match status" value="1"/>
</dbReference>